<keyword evidence="2" id="KW-1185">Reference proteome</keyword>
<feature type="non-terminal residue" evidence="1">
    <location>
        <position position="1"/>
    </location>
</feature>
<sequence>RRWLPQLRAGDVVRVQFPDVPVACIDPYDIAAVATRALTSARHEGRVYELTGPESLLPEDQITVLARVLGRDLRCVGLSDAQTRAEMDASMPSEYADAFFRFYADGTLNEATIYPDVQEVTGRPARTFEQWATAHAEDFTRPAAGR</sequence>
<accession>A0ABW3CBZ7</accession>
<dbReference type="Proteomes" id="UP001597083">
    <property type="component" value="Unassembled WGS sequence"/>
</dbReference>
<protein>
    <submittedName>
        <fullName evidence="1">Hydroxylase</fullName>
    </submittedName>
</protein>
<dbReference type="PANTHER" id="PTHR43162:SF1">
    <property type="entry name" value="PRESTALK A DIFFERENTIATION PROTEIN A"/>
    <property type="match status" value="1"/>
</dbReference>
<dbReference type="InterPro" id="IPR036291">
    <property type="entry name" value="NAD(P)-bd_dom_sf"/>
</dbReference>
<gene>
    <name evidence="1" type="ORF">ACFQ07_07185</name>
</gene>
<dbReference type="EMBL" id="JBHTIR010000970">
    <property type="protein sequence ID" value="MFD0851999.1"/>
    <property type="molecule type" value="Genomic_DNA"/>
</dbReference>
<evidence type="ECO:0000313" key="2">
    <source>
        <dbReference type="Proteomes" id="UP001597083"/>
    </source>
</evidence>
<name>A0ABW3CBZ7_9ACTN</name>
<dbReference type="Gene3D" id="3.40.50.720">
    <property type="entry name" value="NAD(P)-binding Rossmann-like Domain"/>
    <property type="match status" value="1"/>
</dbReference>
<evidence type="ECO:0000313" key="1">
    <source>
        <dbReference type="EMBL" id="MFD0851999.1"/>
    </source>
</evidence>
<organism evidence="1 2">
    <name type="scientific">Actinomadura adrarensis</name>
    <dbReference type="NCBI Taxonomy" id="1819600"/>
    <lineage>
        <taxon>Bacteria</taxon>
        <taxon>Bacillati</taxon>
        <taxon>Actinomycetota</taxon>
        <taxon>Actinomycetes</taxon>
        <taxon>Streptosporangiales</taxon>
        <taxon>Thermomonosporaceae</taxon>
        <taxon>Actinomadura</taxon>
    </lineage>
</organism>
<reference evidence="2" key="1">
    <citation type="journal article" date="2019" name="Int. J. Syst. Evol. Microbiol.">
        <title>The Global Catalogue of Microorganisms (GCM) 10K type strain sequencing project: providing services to taxonomists for standard genome sequencing and annotation.</title>
        <authorList>
            <consortium name="The Broad Institute Genomics Platform"/>
            <consortium name="The Broad Institute Genome Sequencing Center for Infectious Disease"/>
            <person name="Wu L."/>
            <person name="Ma J."/>
        </authorList>
    </citation>
    <scope>NUCLEOTIDE SEQUENCE [LARGE SCALE GENOMIC DNA]</scope>
    <source>
        <strain evidence="2">JCM 31696</strain>
    </source>
</reference>
<comment type="caution">
    <text evidence="1">The sequence shown here is derived from an EMBL/GenBank/DDBJ whole genome shotgun (WGS) entry which is preliminary data.</text>
</comment>
<proteinExistence type="predicted"/>
<dbReference type="InterPro" id="IPR051604">
    <property type="entry name" value="Ergot_Alk_Oxidoreductase"/>
</dbReference>
<dbReference type="SUPFAM" id="SSF51735">
    <property type="entry name" value="NAD(P)-binding Rossmann-fold domains"/>
    <property type="match status" value="1"/>
</dbReference>
<dbReference type="PANTHER" id="PTHR43162">
    <property type="match status" value="1"/>
</dbReference>